<proteinExistence type="inferred from homology"/>
<keyword evidence="5 8" id="KW-0812">Transmembrane</keyword>
<feature type="transmembrane region" description="Helical" evidence="8">
    <location>
        <begin position="308"/>
        <end position="328"/>
    </location>
</feature>
<dbReference type="Pfam" id="PF07690">
    <property type="entry name" value="MFS_1"/>
    <property type="match status" value="1"/>
</dbReference>
<accession>A0A916QMA8</accession>
<feature type="transmembrane region" description="Helical" evidence="8">
    <location>
        <begin position="167"/>
        <end position="186"/>
    </location>
</feature>
<evidence type="ECO:0000313" key="10">
    <source>
        <dbReference type="EMBL" id="GFZ81769.1"/>
    </source>
</evidence>
<dbReference type="AlphaFoldDB" id="A0A916QMA8"/>
<feature type="transmembrane region" description="Helical" evidence="8">
    <location>
        <begin position="215"/>
        <end position="233"/>
    </location>
</feature>
<dbReference type="CDD" id="cd17320">
    <property type="entry name" value="MFS_MdfA_MDR_like"/>
    <property type="match status" value="1"/>
</dbReference>
<keyword evidence="8" id="KW-0997">Cell inner membrane</keyword>
<dbReference type="PANTHER" id="PTHR42718">
    <property type="entry name" value="MAJOR FACILITATOR SUPERFAMILY MULTIDRUG TRANSPORTER MFSC"/>
    <property type="match status" value="1"/>
</dbReference>
<evidence type="ECO:0000256" key="3">
    <source>
        <dbReference type="ARBA" id="ARBA00022448"/>
    </source>
</evidence>
<dbReference type="Gene3D" id="1.20.1720.10">
    <property type="entry name" value="Multidrug resistance protein D"/>
    <property type="match status" value="1"/>
</dbReference>
<comment type="subcellular location">
    <subcellularLocation>
        <location evidence="8">Cell inner membrane</location>
        <topology evidence="8">Multi-pass membrane protein</topology>
    </subcellularLocation>
    <subcellularLocation>
        <location evidence="1">Cell membrane</location>
        <topology evidence="1">Multi-pass membrane protein</topology>
    </subcellularLocation>
</comment>
<dbReference type="NCBIfam" id="TIGR00710">
    <property type="entry name" value="efflux_Bcr_CflA"/>
    <property type="match status" value="1"/>
</dbReference>
<evidence type="ECO:0000256" key="8">
    <source>
        <dbReference type="RuleBase" id="RU365088"/>
    </source>
</evidence>
<keyword evidence="7 8" id="KW-0472">Membrane</keyword>
<dbReference type="GO" id="GO:1990961">
    <property type="term" value="P:xenobiotic detoxification by transmembrane export across the plasma membrane"/>
    <property type="evidence" value="ECO:0007669"/>
    <property type="project" value="InterPro"/>
</dbReference>
<dbReference type="Proteomes" id="UP000627715">
    <property type="component" value="Unassembled WGS sequence"/>
</dbReference>
<dbReference type="RefSeq" id="WP_068810260.1">
    <property type="nucleotide sequence ID" value="NZ_BMIY01000012.1"/>
</dbReference>
<dbReference type="GO" id="GO:0042910">
    <property type="term" value="F:xenobiotic transmembrane transporter activity"/>
    <property type="evidence" value="ECO:0007669"/>
    <property type="project" value="InterPro"/>
</dbReference>
<keyword evidence="4" id="KW-1003">Cell membrane</keyword>
<feature type="transmembrane region" description="Helical" evidence="8">
    <location>
        <begin position="370"/>
        <end position="391"/>
    </location>
</feature>
<name>A0A916QMA8_9GAMM</name>
<feature type="transmembrane region" description="Helical" evidence="8">
    <location>
        <begin position="46"/>
        <end position="66"/>
    </location>
</feature>
<evidence type="ECO:0000256" key="7">
    <source>
        <dbReference type="ARBA" id="ARBA00023136"/>
    </source>
</evidence>
<dbReference type="InterPro" id="IPR004812">
    <property type="entry name" value="Efflux_drug-R_Bcr/CmlA"/>
</dbReference>
<evidence type="ECO:0000313" key="11">
    <source>
        <dbReference type="Proteomes" id="UP000627715"/>
    </source>
</evidence>
<feature type="transmembrane region" description="Helical" evidence="8">
    <location>
        <begin position="281"/>
        <end position="302"/>
    </location>
</feature>
<organism evidence="10 11">
    <name type="scientific">Pseudohongiella nitratireducens</name>
    <dbReference type="NCBI Taxonomy" id="1768907"/>
    <lineage>
        <taxon>Bacteria</taxon>
        <taxon>Pseudomonadati</taxon>
        <taxon>Pseudomonadota</taxon>
        <taxon>Gammaproteobacteria</taxon>
        <taxon>Pseudomonadales</taxon>
        <taxon>Pseudohongiellaceae</taxon>
        <taxon>Pseudohongiella</taxon>
    </lineage>
</organism>
<evidence type="ECO:0000256" key="6">
    <source>
        <dbReference type="ARBA" id="ARBA00022989"/>
    </source>
</evidence>
<sequence length="401" mass="42547">MTSEVKGFSRRMIILLASVSALGPVGMQIMLPAIPTIRDAFEISNGTAQLTLSLSMFSIAVATLIYGPLSDRFGRRPVMLVGIFITFLGSLLCVMADSIGMLIFGRIVQAAGGAVGLVLARAIVRDVYPANQAAGIIATLVMVMVVMPMISPLVGGELLVRYDWHSIFYVMAGISLLLMLALLISLPETASQASRDAGSAGMLHSFVTLLKSRGFCAYALNVAFVSVVFFSFISAAPEIMVSVFERPPNEYGYYYIVIPAAFMGGNYLTRWLTKRVDGRRMIAVGSQISIVGISAALALHLIGVVHPLALFLPISICTFGNGISLPNAQAAAINEFPDMAGAASGLSGFMQMGLSALAAQLVALIYNGTIYPMLSLMLTASVISLLSFYLAGRISTSTAKQ</sequence>
<keyword evidence="6 8" id="KW-1133">Transmembrane helix</keyword>
<dbReference type="PRINTS" id="PR01035">
    <property type="entry name" value="TCRTETA"/>
</dbReference>
<gene>
    <name evidence="10" type="ORF">GCM10011403_26520</name>
</gene>
<dbReference type="PANTHER" id="PTHR42718:SF9">
    <property type="entry name" value="MAJOR FACILITATOR SUPERFAMILY MULTIDRUG TRANSPORTER MFSC"/>
    <property type="match status" value="1"/>
</dbReference>
<dbReference type="InterPro" id="IPR011701">
    <property type="entry name" value="MFS"/>
</dbReference>
<dbReference type="EMBL" id="BMIY01000012">
    <property type="protein sequence ID" value="GFZ81769.1"/>
    <property type="molecule type" value="Genomic_DNA"/>
</dbReference>
<dbReference type="InterPro" id="IPR020846">
    <property type="entry name" value="MFS_dom"/>
</dbReference>
<dbReference type="PROSITE" id="PS50850">
    <property type="entry name" value="MFS"/>
    <property type="match status" value="1"/>
</dbReference>
<feature type="transmembrane region" description="Helical" evidence="8">
    <location>
        <begin position="136"/>
        <end position="155"/>
    </location>
</feature>
<keyword evidence="11" id="KW-1185">Reference proteome</keyword>
<dbReference type="SUPFAM" id="SSF103473">
    <property type="entry name" value="MFS general substrate transporter"/>
    <property type="match status" value="1"/>
</dbReference>
<comment type="caution">
    <text evidence="10">The sequence shown here is derived from an EMBL/GenBank/DDBJ whole genome shotgun (WGS) entry which is preliminary data.</text>
</comment>
<feature type="transmembrane region" description="Helical" evidence="8">
    <location>
        <begin position="12"/>
        <end position="34"/>
    </location>
</feature>
<dbReference type="GO" id="GO:0005886">
    <property type="term" value="C:plasma membrane"/>
    <property type="evidence" value="ECO:0007669"/>
    <property type="project" value="UniProtKB-SubCell"/>
</dbReference>
<dbReference type="OrthoDB" id="9814303at2"/>
<feature type="transmembrane region" description="Helical" evidence="8">
    <location>
        <begin position="78"/>
        <end position="97"/>
    </location>
</feature>
<dbReference type="InterPro" id="IPR036259">
    <property type="entry name" value="MFS_trans_sf"/>
</dbReference>
<feature type="transmembrane region" description="Helical" evidence="8">
    <location>
        <begin position="340"/>
        <end position="364"/>
    </location>
</feature>
<feature type="transmembrane region" description="Helical" evidence="8">
    <location>
        <begin position="253"/>
        <end position="269"/>
    </location>
</feature>
<protein>
    <recommendedName>
        <fullName evidence="8">Bcr/CflA family efflux transporter</fullName>
    </recommendedName>
</protein>
<evidence type="ECO:0000259" key="9">
    <source>
        <dbReference type="PROSITE" id="PS50850"/>
    </source>
</evidence>
<evidence type="ECO:0000256" key="5">
    <source>
        <dbReference type="ARBA" id="ARBA00022692"/>
    </source>
</evidence>
<reference evidence="10" key="1">
    <citation type="journal article" date="2014" name="Int. J. Syst. Evol. Microbiol.">
        <title>Complete genome sequence of Corynebacterium casei LMG S-19264T (=DSM 44701T), isolated from a smear-ripened cheese.</title>
        <authorList>
            <consortium name="US DOE Joint Genome Institute (JGI-PGF)"/>
            <person name="Walter F."/>
            <person name="Albersmeier A."/>
            <person name="Kalinowski J."/>
            <person name="Ruckert C."/>
        </authorList>
    </citation>
    <scope>NUCLEOTIDE SEQUENCE</scope>
    <source>
        <strain evidence="10">CGMCC 1.15425</strain>
    </source>
</reference>
<feature type="transmembrane region" description="Helical" evidence="8">
    <location>
        <begin position="103"/>
        <end position="124"/>
    </location>
</feature>
<comment type="similarity">
    <text evidence="2 8">Belongs to the major facilitator superfamily. Bcr/CmlA family.</text>
</comment>
<evidence type="ECO:0000256" key="4">
    <source>
        <dbReference type="ARBA" id="ARBA00022475"/>
    </source>
</evidence>
<reference evidence="10" key="2">
    <citation type="submission" date="2020-09" db="EMBL/GenBank/DDBJ databases">
        <authorList>
            <person name="Sun Q."/>
            <person name="Zhou Y."/>
        </authorList>
    </citation>
    <scope>NUCLEOTIDE SEQUENCE</scope>
    <source>
        <strain evidence="10">CGMCC 1.15425</strain>
    </source>
</reference>
<feature type="domain" description="Major facilitator superfamily (MFS) profile" evidence="9">
    <location>
        <begin position="12"/>
        <end position="399"/>
    </location>
</feature>
<evidence type="ECO:0000256" key="1">
    <source>
        <dbReference type="ARBA" id="ARBA00004651"/>
    </source>
</evidence>
<dbReference type="InterPro" id="IPR001958">
    <property type="entry name" value="Tet-R_TetA/multi-R_MdtG-like"/>
</dbReference>
<evidence type="ECO:0000256" key="2">
    <source>
        <dbReference type="ARBA" id="ARBA00006236"/>
    </source>
</evidence>
<keyword evidence="3 8" id="KW-0813">Transport</keyword>